<accession>A0AAJ0MT05</accession>
<evidence type="ECO:0000313" key="2">
    <source>
        <dbReference type="EMBL" id="KAK3494891.1"/>
    </source>
</evidence>
<dbReference type="GeneID" id="87869652"/>
<dbReference type="RefSeq" id="XP_062694320.1">
    <property type="nucleotide sequence ID" value="XM_062832030.1"/>
</dbReference>
<reference evidence="2 3" key="1">
    <citation type="journal article" date="2023" name="Mol. Phylogenet. Evol.">
        <title>Genome-scale phylogeny and comparative genomics of the fungal order Sordariales.</title>
        <authorList>
            <person name="Hensen N."/>
            <person name="Bonometti L."/>
            <person name="Westerberg I."/>
            <person name="Brannstrom I.O."/>
            <person name="Guillou S."/>
            <person name="Cros-Aarteil S."/>
            <person name="Calhoun S."/>
            <person name="Haridas S."/>
            <person name="Kuo A."/>
            <person name="Mondo S."/>
            <person name="Pangilinan J."/>
            <person name="Riley R."/>
            <person name="LaButti K."/>
            <person name="Andreopoulos B."/>
            <person name="Lipzen A."/>
            <person name="Chen C."/>
            <person name="Yan M."/>
            <person name="Daum C."/>
            <person name="Ng V."/>
            <person name="Clum A."/>
            <person name="Steindorff A."/>
            <person name="Ohm R.A."/>
            <person name="Martin F."/>
            <person name="Silar P."/>
            <person name="Natvig D.O."/>
            <person name="Lalanne C."/>
            <person name="Gautier V."/>
            <person name="Ament-Velasquez S.L."/>
            <person name="Kruys A."/>
            <person name="Hutchinson M.I."/>
            <person name="Powell A.J."/>
            <person name="Barry K."/>
            <person name="Miller A.N."/>
            <person name="Grigoriev I.V."/>
            <person name="Debuchy R."/>
            <person name="Gladieux P."/>
            <person name="Hiltunen Thoren M."/>
            <person name="Johannesson H."/>
        </authorList>
    </citation>
    <scope>NUCLEOTIDE SEQUENCE [LARGE SCALE GENOMIC DNA]</scope>
    <source>
        <strain evidence="2 3">FGSC 10403</strain>
    </source>
</reference>
<keyword evidence="3" id="KW-1185">Reference proteome</keyword>
<evidence type="ECO:0000256" key="1">
    <source>
        <dbReference type="SAM" id="MobiDB-lite"/>
    </source>
</evidence>
<feature type="region of interest" description="Disordered" evidence="1">
    <location>
        <begin position="87"/>
        <end position="121"/>
    </location>
</feature>
<name>A0AAJ0MT05_9PEZI</name>
<sequence length="137" mass="15198">MCASARPLLITCLSRCNGLACRPPVVWKLFGALEGRPHLAAQSRIPAPLRWMPVSFATVPSRIWMPATFSPFSLYLPVSVRMNRPFPETSARSKDYQHSTPYPDNPPRTRPRTGLPPVTSVSSPEAVIISLNFVSRP</sequence>
<proteinExistence type="predicted"/>
<gene>
    <name evidence="2" type="ORF">B0T23DRAFT_120466</name>
</gene>
<protein>
    <submittedName>
        <fullName evidence="2">Uncharacterized protein</fullName>
    </submittedName>
</protein>
<dbReference type="AlphaFoldDB" id="A0AAJ0MT05"/>
<organism evidence="2 3">
    <name type="scientific">Neurospora hispaniola</name>
    <dbReference type="NCBI Taxonomy" id="588809"/>
    <lineage>
        <taxon>Eukaryota</taxon>
        <taxon>Fungi</taxon>
        <taxon>Dikarya</taxon>
        <taxon>Ascomycota</taxon>
        <taxon>Pezizomycotina</taxon>
        <taxon>Sordariomycetes</taxon>
        <taxon>Sordariomycetidae</taxon>
        <taxon>Sordariales</taxon>
        <taxon>Sordariaceae</taxon>
        <taxon>Neurospora</taxon>
    </lineage>
</organism>
<evidence type="ECO:0000313" key="3">
    <source>
        <dbReference type="Proteomes" id="UP001285908"/>
    </source>
</evidence>
<dbReference type="EMBL" id="JAULSX010000003">
    <property type="protein sequence ID" value="KAK3494891.1"/>
    <property type="molecule type" value="Genomic_DNA"/>
</dbReference>
<dbReference type="Proteomes" id="UP001285908">
    <property type="component" value="Unassembled WGS sequence"/>
</dbReference>
<comment type="caution">
    <text evidence="2">The sequence shown here is derived from an EMBL/GenBank/DDBJ whole genome shotgun (WGS) entry which is preliminary data.</text>
</comment>